<reference evidence="1 2" key="1">
    <citation type="journal article" date="2019" name="Sci. Rep.">
        <title>Orb-weaving spider Araneus ventricosus genome elucidates the spidroin gene catalogue.</title>
        <authorList>
            <person name="Kono N."/>
            <person name="Nakamura H."/>
            <person name="Ohtoshi R."/>
            <person name="Moran D.A.P."/>
            <person name="Shinohara A."/>
            <person name="Yoshida Y."/>
            <person name="Fujiwara M."/>
            <person name="Mori M."/>
            <person name="Tomita M."/>
            <person name="Arakawa K."/>
        </authorList>
    </citation>
    <scope>NUCLEOTIDE SEQUENCE [LARGE SCALE GENOMIC DNA]</scope>
</reference>
<protein>
    <submittedName>
        <fullName evidence="1">Uncharacterized protein</fullName>
    </submittedName>
</protein>
<organism evidence="1 2">
    <name type="scientific">Araneus ventricosus</name>
    <name type="common">Orbweaver spider</name>
    <name type="synonym">Epeira ventricosa</name>
    <dbReference type="NCBI Taxonomy" id="182803"/>
    <lineage>
        <taxon>Eukaryota</taxon>
        <taxon>Metazoa</taxon>
        <taxon>Ecdysozoa</taxon>
        <taxon>Arthropoda</taxon>
        <taxon>Chelicerata</taxon>
        <taxon>Arachnida</taxon>
        <taxon>Araneae</taxon>
        <taxon>Araneomorphae</taxon>
        <taxon>Entelegynae</taxon>
        <taxon>Araneoidea</taxon>
        <taxon>Araneidae</taxon>
        <taxon>Araneus</taxon>
    </lineage>
</organism>
<gene>
    <name evidence="1" type="ORF">AVEN_134072_1</name>
</gene>
<comment type="caution">
    <text evidence="1">The sequence shown here is derived from an EMBL/GenBank/DDBJ whole genome shotgun (WGS) entry which is preliminary data.</text>
</comment>
<evidence type="ECO:0000313" key="2">
    <source>
        <dbReference type="Proteomes" id="UP000499080"/>
    </source>
</evidence>
<dbReference type="AlphaFoldDB" id="A0A4Y2INT8"/>
<keyword evidence="2" id="KW-1185">Reference proteome</keyword>
<name>A0A4Y2INT8_ARAVE</name>
<dbReference type="EMBL" id="BGPR01002814">
    <property type="protein sequence ID" value="GBM79280.1"/>
    <property type="molecule type" value="Genomic_DNA"/>
</dbReference>
<accession>A0A4Y2INT8</accession>
<proteinExistence type="predicted"/>
<sequence>MVGSQSLLMEPFDDLGMVLPTNNAPDDEKAPTLTTMLSAKTYALRNLVEPEKPKAEPSGRGECGEVLRPVEKINSELVSSDSFSTKVYETDLRSGGIENKLLSEADLIYEKEVSIAMAMRTAARDADELHTTNILQLCISHLRYQQTFNKI</sequence>
<dbReference type="Proteomes" id="UP000499080">
    <property type="component" value="Unassembled WGS sequence"/>
</dbReference>
<evidence type="ECO:0000313" key="1">
    <source>
        <dbReference type="EMBL" id="GBM79280.1"/>
    </source>
</evidence>